<dbReference type="SUPFAM" id="SSF81296">
    <property type="entry name" value="E set domains"/>
    <property type="match status" value="1"/>
</dbReference>
<protein>
    <recommendedName>
        <fullName evidence="7">DMSO/TMAO reductase YedYZ molybdopterin-dependent catalytic subunit</fullName>
    </recommendedName>
</protein>
<evidence type="ECO:0000313" key="5">
    <source>
        <dbReference type="EMBL" id="GAA1251422.1"/>
    </source>
</evidence>
<keyword evidence="2" id="KW-1133">Transmembrane helix</keyword>
<dbReference type="InterPro" id="IPR000572">
    <property type="entry name" value="OxRdtase_Mopterin-bd_dom"/>
</dbReference>
<evidence type="ECO:0008006" key="7">
    <source>
        <dbReference type="Google" id="ProtNLM"/>
    </source>
</evidence>
<feature type="domain" description="Moybdenum cofactor oxidoreductase dimerisation" evidence="4">
    <location>
        <begin position="463"/>
        <end position="551"/>
    </location>
</feature>
<dbReference type="PANTHER" id="PTHR19372:SF7">
    <property type="entry name" value="SULFITE OXIDASE, MITOCHONDRIAL"/>
    <property type="match status" value="1"/>
</dbReference>
<proteinExistence type="predicted"/>
<feature type="region of interest" description="Disordered" evidence="1">
    <location>
        <begin position="249"/>
        <end position="273"/>
    </location>
</feature>
<dbReference type="InterPro" id="IPR036374">
    <property type="entry name" value="OxRdtase_Mopterin-bd_sf"/>
</dbReference>
<dbReference type="Pfam" id="PF03404">
    <property type="entry name" value="Mo-co_dimer"/>
    <property type="match status" value="1"/>
</dbReference>
<organism evidence="5 6">
    <name type="scientific">Prauserella halophila</name>
    <dbReference type="NCBI Taxonomy" id="185641"/>
    <lineage>
        <taxon>Bacteria</taxon>
        <taxon>Bacillati</taxon>
        <taxon>Actinomycetota</taxon>
        <taxon>Actinomycetes</taxon>
        <taxon>Pseudonocardiales</taxon>
        <taxon>Pseudonocardiaceae</taxon>
        <taxon>Prauserella</taxon>
    </lineage>
</organism>
<dbReference type="Pfam" id="PF00174">
    <property type="entry name" value="Oxidored_molyb"/>
    <property type="match status" value="1"/>
</dbReference>
<evidence type="ECO:0000313" key="6">
    <source>
        <dbReference type="Proteomes" id="UP001500653"/>
    </source>
</evidence>
<sequence length="572" mass="59184">MAPTNDPSQKPPQPATAARRVPRARLVIAAVVALAAALAAGHLVAAFAGPQASPLLAVGNAAIDLTPSWLKDFAIATFGTADKIALLVGMGATLVGLAVAAALASRRSPAPGTVLIAVVGVVGLVAVVTRPDVGRLAALAPLASLVAGVATWLLLHRRALPSTTGPATGPATATGTATGSASHPADPEPADTHLSTDADLSTGTSTPPPDTGTSTSPPGRRRFLVTAGGAAAIAGVAGLAGGVVGGARDAASSRASAPPLRARRAPAPPHDADFAKLGTPTFLTPNDAFYRIDTALSVPQVPAEDWRLRIHGMVDRELELTYDDVRRRGLIERQLTLCCVSNQVGGELISTATFTGVDLGDLLRDAGVGAGAQQLLSSSSDGWTCGTPIDVLLERDRGAMLALGMNGEPLPLEHGFPARLVVPGLYGYVSATKWVTDLEVTTWNARRAYWLDRGWAREAPVKTQSRIDRPSANATMPAGRVIAAGIAWAQHTGVAKVEVRLDGGSWQEATLSADVSDDTWRMWHLALDVDRPGNHRIACRATDKSGYTQTSERTGVLPDGATGHHTITFTTE</sequence>
<dbReference type="RefSeq" id="WP_253865371.1">
    <property type="nucleotide sequence ID" value="NZ_BAAALN010000019.1"/>
</dbReference>
<evidence type="ECO:0000259" key="3">
    <source>
        <dbReference type="Pfam" id="PF00174"/>
    </source>
</evidence>
<comment type="caution">
    <text evidence="5">The sequence shown here is derived from an EMBL/GenBank/DDBJ whole genome shotgun (WGS) entry which is preliminary data.</text>
</comment>
<keyword evidence="2" id="KW-0812">Transmembrane</keyword>
<feature type="compositionally biased region" description="Low complexity" evidence="1">
    <location>
        <begin position="249"/>
        <end position="260"/>
    </location>
</feature>
<evidence type="ECO:0000256" key="2">
    <source>
        <dbReference type="SAM" id="Phobius"/>
    </source>
</evidence>
<feature type="transmembrane region" description="Helical" evidence="2">
    <location>
        <begin position="112"/>
        <end position="130"/>
    </location>
</feature>
<dbReference type="Gene3D" id="3.90.420.10">
    <property type="entry name" value="Oxidoreductase, molybdopterin-binding domain"/>
    <property type="match status" value="1"/>
</dbReference>
<feature type="compositionally biased region" description="Low complexity" evidence="1">
    <location>
        <begin position="201"/>
        <end position="218"/>
    </location>
</feature>
<gene>
    <name evidence="5" type="ORF">GCM10009676_42780</name>
</gene>
<feature type="region of interest" description="Disordered" evidence="1">
    <location>
        <begin position="163"/>
        <end position="222"/>
    </location>
</feature>
<dbReference type="EMBL" id="BAAALN010000019">
    <property type="protein sequence ID" value="GAA1251422.1"/>
    <property type="molecule type" value="Genomic_DNA"/>
</dbReference>
<feature type="transmembrane region" description="Helical" evidence="2">
    <location>
        <begin position="223"/>
        <end position="244"/>
    </location>
</feature>
<feature type="region of interest" description="Disordered" evidence="1">
    <location>
        <begin position="548"/>
        <end position="572"/>
    </location>
</feature>
<accession>A0ABP4H8S8</accession>
<dbReference type="Gene3D" id="2.60.40.650">
    <property type="match status" value="1"/>
</dbReference>
<keyword evidence="2" id="KW-0472">Membrane</keyword>
<keyword evidence="6" id="KW-1185">Reference proteome</keyword>
<dbReference type="InterPro" id="IPR014756">
    <property type="entry name" value="Ig_E-set"/>
</dbReference>
<evidence type="ECO:0000259" key="4">
    <source>
        <dbReference type="Pfam" id="PF03404"/>
    </source>
</evidence>
<dbReference type="Proteomes" id="UP001500653">
    <property type="component" value="Unassembled WGS sequence"/>
</dbReference>
<dbReference type="InterPro" id="IPR005066">
    <property type="entry name" value="MoCF_OxRdtse_dimer"/>
</dbReference>
<name>A0ABP4H8S8_9PSEU</name>
<dbReference type="PANTHER" id="PTHR19372">
    <property type="entry name" value="SULFITE REDUCTASE"/>
    <property type="match status" value="1"/>
</dbReference>
<feature type="transmembrane region" description="Helical" evidence="2">
    <location>
        <begin position="136"/>
        <end position="155"/>
    </location>
</feature>
<feature type="transmembrane region" description="Helical" evidence="2">
    <location>
        <begin position="26"/>
        <end position="48"/>
    </location>
</feature>
<feature type="compositionally biased region" description="Low complexity" evidence="1">
    <location>
        <begin position="163"/>
        <end position="184"/>
    </location>
</feature>
<reference evidence="6" key="1">
    <citation type="journal article" date="2019" name="Int. J. Syst. Evol. Microbiol.">
        <title>The Global Catalogue of Microorganisms (GCM) 10K type strain sequencing project: providing services to taxonomists for standard genome sequencing and annotation.</title>
        <authorList>
            <consortium name="The Broad Institute Genomics Platform"/>
            <consortium name="The Broad Institute Genome Sequencing Center for Infectious Disease"/>
            <person name="Wu L."/>
            <person name="Ma J."/>
        </authorList>
    </citation>
    <scope>NUCLEOTIDE SEQUENCE [LARGE SCALE GENOMIC DNA]</scope>
    <source>
        <strain evidence="6">JCM 13023</strain>
    </source>
</reference>
<dbReference type="SUPFAM" id="SSF56524">
    <property type="entry name" value="Oxidoreductase molybdopterin-binding domain"/>
    <property type="match status" value="1"/>
</dbReference>
<feature type="transmembrane region" description="Helical" evidence="2">
    <location>
        <begin position="84"/>
        <end position="105"/>
    </location>
</feature>
<evidence type="ECO:0000256" key="1">
    <source>
        <dbReference type="SAM" id="MobiDB-lite"/>
    </source>
</evidence>
<feature type="domain" description="Oxidoreductase molybdopterin-binding" evidence="3">
    <location>
        <begin position="296"/>
        <end position="445"/>
    </location>
</feature>